<organism evidence="2 3">
    <name type="scientific">Stereocaulon virgatum</name>
    <dbReference type="NCBI Taxonomy" id="373712"/>
    <lineage>
        <taxon>Eukaryota</taxon>
        <taxon>Fungi</taxon>
        <taxon>Dikarya</taxon>
        <taxon>Ascomycota</taxon>
        <taxon>Pezizomycotina</taxon>
        <taxon>Lecanoromycetes</taxon>
        <taxon>OSLEUM clade</taxon>
        <taxon>Lecanoromycetidae</taxon>
        <taxon>Lecanorales</taxon>
        <taxon>Lecanorineae</taxon>
        <taxon>Stereocaulaceae</taxon>
        <taxon>Stereocaulon</taxon>
    </lineage>
</organism>
<feature type="compositionally biased region" description="Basic and acidic residues" evidence="1">
    <location>
        <begin position="114"/>
        <end position="126"/>
    </location>
</feature>
<feature type="region of interest" description="Disordered" evidence="1">
    <location>
        <begin position="13"/>
        <end position="69"/>
    </location>
</feature>
<evidence type="ECO:0000313" key="3">
    <source>
        <dbReference type="Proteomes" id="UP001590950"/>
    </source>
</evidence>
<sequence>MYKDSIRAWAEEVDYGEPSSTQPPFDKSGNNVPGSWKETVCDLGTTMRPKQRLRKGSVKELSRPERMTSSYCDTEAVNMPLKVNRNAIPARRPSKDVLYRDESLSKRLHAAKPRNGEKESRDLRKATEVSEPSLVFEVRDVDLELVMPGYRDNLRRLDSMYAMSEITKEDTKSSRQGTIDSRKQARFQYTDPENLAVIKPTDAHGGTSAPRQSRFVENFHLDVTEPRPEKPSARRPRTDSDLYRTNAIRRPTNTYVEHRTKSLRLEKTEPLNLPYARWSSTSSDISRSKAIRRPSNTYVEHNADALKVAVVKIPLVKTNGKPSGKFY</sequence>
<feature type="region of interest" description="Disordered" evidence="1">
    <location>
        <begin position="102"/>
        <end position="126"/>
    </location>
</feature>
<proteinExistence type="predicted"/>
<dbReference type="Proteomes" id="UP001590950">
    <property type="component" value="Unassembled WGS sequence"/>
</dbReference>
<name>A0ABR3ZUG1_9LECA</name>
<evidence type="ECO:0000256" key="1">
    <source>
        <dbReference type="SAM" id="MobiDB-lite"/>
    </source>
</evidence>
<reference evidence="2 3" key="1">
    <citation type="submission" date="2024-09" db="EMBL/GenBank/DDBJ databases">
        <title>Rethinking Asexuality: The Enigmatic Case of Functional Sexual Genes in Lepraria (Stereocaulaceae).</title>
        <authorList>
            <person name="Doellman M."/>
            <person name="Sun Y."/>
            <person name="Barcenas-Pena A."/>
            <person name="Lumbsch H.T."/>
            <person name="Grewe F."/>
        </authorList>
    </citation>
    <scope>NUCLEOTIDE SEQUENCE [LARGE SCALE GENOMIC DNA]</scope>
    <source>
        <strain evidence="2 3">Mercado 3170</strain>
    </source>
</reference>
<comment type="caution">
    <text evidence="2">The sequence shown here is derived from an EMBL/GenBank/DDBJ whole genome shotgun (WGS) entry which is preliminary data.</text>
</comment>
<feature type="compositionally biased region" description="Basic and acidic residues" evidence="1">
    <location>
        <begin position="57"/>
        <end position="66"/>
    </location>
</feature>
<accession>A0ABR3ZUG1</accession>
<evidence type="ECO:0000313" key="2">
    <source>
        <dbReference type="EMBL" id="KAL2037235.1"/>
    </source>
</evidence>
<keyword evidence="3" id="KW-1185">Reference proteome</keyword>
<protein>
    <submittedName>
        <fullName evidence="2">Uncharacterized protein</fullName>
    </submittedName>
</protein>
<dbReference type="EMBL" id="JBEFKJ010000043">
    <property type="protein sequence ID" value="KAL2037235.1"/>
    <property type="molecule type" value="Genomic_DNA"/>
</dbReference>
<gene>
    <name evidence="2" type="ORF">N7G274_010098</name>
</gene>
<feature type="compositionally biased region" description="Polar residues" evidence="1">
    <location>
        <begin position="18"/>
        <end position="33"/>
    </location>
</feature>